<organism evidence="1 2">
    <name type="scientific">Exiguobacterium profundum</name>
    <dbReference type="NCBI Taxonomy" id="307643"/>
    <lineage>
        <taxon>Bacteria</taxon>
        <taxon>Bacillati</taxon>
        <taxon>Bacillota</taxon>
        <taxon>Bacilli</taxon>
        <taxon>Bacillales</taxon>
        <taxon>Bacillales Family XII. Incertae Sedis</taxon>
        <taxon>Exiguobacterium</taxon>
    </lineage>
</organism>
<sequence>MRYLFKRKHKSDCNCSICGTSKEHTVGFGSIMPSVLDGLSKREMKKRVVLTDDICVLDEAHFFINGCLELPIIGEDDPFIWNVWVSLSADNFFKVIDLWDEPARVDLGPMFGWLSTDLPIYPDTINLKTNVHMRGVGLRPLIELEPTNHPLAMEQRNGITRSRVDDIFRLVERSG</sequence>
<dbReference type="Proteomes" id="UP001219957">
    <property type="component" value="Chromosome"/>
</dbReference>
<keyword evidence="2" id="KW-1185">Reference proteome</keyword>
<evidence type="ECO:0000313" key="2">
    <source>
        <dbReference type="Proteomes" id="UP001219957"/>
    </source>
</evidence>
<protein>
    <submittedName>
        <fullName evidence="1">DUF2199 domain-containing protein</fullName>
    </submittedName>
</protein>
<dbReference type="RefSeq" id="WP_264092504.1">
    <property type="nucleotide sequence ID" value="NZ_CP109617.1"/>
</dbReference>
<reference evidence="1 2" key="1">
    <citation type="submission" date="2022-10" db="EMBL/GenBank/DDBJ databases">
        <title>Complete genome sequence of Exiguobacterium profundum TSS-3 isolated from an extremely saline-alkaline spring located in Ixtapa, Chiapas-Mexico.</title>
        <authorList>
            <person name="Rincon-Rosales R."/>
            <person name="Rogel M.A."/>
            <person name="Rincon-Molina C.I."/>
            <person name="Guerrero G."/>
            <person name="Manzano-Gomez L.A."/>
            <person name="Lopez-Lopez A."/>
            <person name="Rincon Molina F.A."/>
            <person name="Martinez-Romero E."/>
        </authorList>
    </citation>
    <scope>NUCLEOTIDE SEQUENCE [LARGE SCALE GENOMIC DNA]</scope>
    <source>
        <strain evidence="1 2">TSS-3</strain>
    </source>
</reference>
<dbReference type="EMBL" id="CP109617">
    <property type="protein sequence ID" value="WED53956.1"/>
    <property type="molecule type" value="Genomic_DNA"/>
</dbReference>
<proteinExistence type="predicted"/>
<dbReference type="InterPro" id="IPR018697">
    <property type="entry name" value="DUF2199"/>
</dbReference>
<accession>A0ABY8AYC7</accession>
<evidence type="ECO:0000313" key="1">
    <source>
        <dbReference type="EMBL" id="WED53956.1"/>
    </source>
</evidence>
<name>A0ABY8AYC7_9BACL</name>
<gene>
    <name evidence="1" type="ORF">OE059_07790</name>
</gene>
<dbReference type="Pfam" id="PF09965">
    <property type="entry name" value="DUF2199"/>
    <property type="match status" value="1"/>
</dbReference>